<reference evidence="2 3" key="1">
    <citation type="submission" date="2024-05" db="EMBL/GenBank/DDBJ databases">
        <authorList>
            <person name="Liu Q."/>
            <person name="Xin Y.-H."/>
        </authorList>
    </citation>
    <scope>NUCLEOTIDE SEQUENCE [LARGE SCALE GENOMIC DNA]</scope>
    <source>
        <strain evidence="2 3">CGMCC 1.10181</strain>
    </source>
</reference>
<protein>
    <recommendedName>
        <fullName evidence="4">DUF11 domain-containing protein</fullName>
    </recommendedName>
</protein>
<accession>A0ABU9Y3R9</accession>
<name>A0ABU9Y3R9_9SPHN</name>
<feature type="signal peptide" evidence="1">
    <location>
        <begin position="1"/>
        <end position="26"/>
    </location>
</feature>
<evidence type="ECO:0000313" key="3">
    <source>
        <dbReference type="Proteomes" id="UP001419910"/>
    </source>
</evidence>
<evidence type="ECO:0008006" key="4">
    <source>
        <dbReference type="Google" id="ProtNLM"/>
    </source>
</evidence>
<gene>
    <name evidence="2" type="ORF">ABC974_12450</name>
</gene>
<sequence>MKHFITLAGLAATVALVPATHVAAQAAAGNPVTLTSDVKLDKVVVTNGVSKHVLVEPKKVVPGDHLIFSTQYHNNGAKPIQHFIVTNPLPSAVTLASDGYGNFDVSVDGGKSWGKLAALNVSDGKGGQRAAQATDVTHVRWIVPAIAPGASGNLEYHAIVR</sequence>
<dbReference type="RefSeq" id="WP_345840443.1">
    <property type="nucleotide sequence ID" value="NZ_JBDIME010000009.1"/>
</dbReference>
<keyword evidence="3" id="KW-1185">Reference proteome</keyword>
<evidence type="ECO:0000313" key="2">
    <source>
        <dbReference type="EMBL" id="MEN2790441.1"/>
    </source>
</evidence>
<organism evidence="2 3">
    <name type="scientific">Sphingomonas oligophenolica</name>
    <dbReference type="NCBI Taxonomy" id="301154"/>
    <lineage>
        <taxon>Bacteria</taxon>
        <taxon>Pseudomonadati</taxon>
        <taxon>Pseudomonadota</taxon>
        <taxon>Alphaproteobacteria</taxon>
        <taxon>Sphingomonadales</taxon>
        <taxon>Sphingomonadaceae</taxon>
        <taxon>Sphingomonas</taxon>
    </lineage>
</organism>
<evidence type="ECO:0000256" key="1">
    <source>
        <dbReference type="SAM" id="SignalP"/>
    </source>
</evidence>
<dbReference type="Proteomes" id="UP001419910">
    <property type="component" value="Unassembled WGS sequence"/>
</dbReference>
<keyword evidence="1" id="KW-0732">Signal</keyword>
<feature type="chain" id="PRO_5045727752" description="DUF11 domain-containing protein" evidence="1">
    <location>
        <begin position="27"/>
        <end position="161"/>
    </location>
</feature>
<comment type="caution">
    <text evidence="2">The sequence shown here is derived from an EMBL/GenBank/DDBJ whole genome shotgun (WGS) entry which is preliminary data.</text>
</comment>
<proteinExistence type="predicted"/>
<dbReference type="EMBL" id="JBDIME010000009">
    <property type="protein sequence ID" value="MEN2790441.1"/>
    <property type="molecule type" value="Genomic_DNA"/>
</dbReference>